<comment type="similarity">
    <text evidence="1">Belongs to the plant acyltransferase family.</text>
</comment>
<feature type="region of interest" description="Disordered" evidence="2">
    <location>
        <begin position="89"/>
        <end position="129"/>
    </location>
</feature>
<dbReference type="AlphaFoldDB" id="A0A9Q0GTR3"/>
<organism evidence="3 4">
    <name type="scientific">Protea cynaroides</name>
    <dbReference type="NCBI Taxonomy" id="273540"/>
    <lineage>
        <taxon>Eukaryota</taxon>
        <taxon>Viridiplantae</taxon>
        <taxon>Streptophyta</taxon>
        <taxon>Embryophyta</taxon>
        <taxon>Tracheophyta</taxon>
        <taxon>Spermatophyta</taxon>
        <taxon>Magnoliopsida</taxon>
        <taxon>Proteales</taxon>
        <taxon>Proteaceae</taxon>
        <taxon>Protea</taxon>
    </lineage>
</organism>
<dbReference type="EMBL" id="JAMYWD010000012">
    <property type="protein sequence ID" value="KAJ4951579.1"/>
    <property type="molecule type" value="Genomic_DNA"/>
</dbReference>
<evidence type="ECO:0000256" key="1">
    <source>
        <dbReference type="ARBA" id="ARBA00009861"/>
    </source>
</evidence>
<gene>
    <name evidence="3" type="ORF">NE237_028411</name>
</gene>
<dbReference type="Proteomes" id="UP001141806">
    <property type="component" value="Unassembled WGS sequence"/>
</dbReference>
<dbReference type="PANTHER" id="PTHR31642:SF324">
    <property type="entry name" value="SPERMIDINE HYDROXYCINNAMOYL TRANSFERASE"/>
    <property type="match status" value="1"/>
</dbReference>
<sequence>MELKTLLPLVPHFHYTGDITSDPLLLLQMTRFKCAGVSVSMGLDHYVADGMTAMHFIIMWCRMPRGLDLNIPSLIDRTILRARDPPTPTFEQIEYHLPPSLKTPQQTTKPQKDPNGPTTTIKDIDYQISPSLETPQETTKSHVGPGNTTVAMFKITRDQLNILKAKANSGDKEEGGKTGNTISYSSYEVLTGHLWRISCKARGFPDDQETKLHIYIDGRSRMHPPLPSGYVGNVIFPVTPIALSGDLIDNTLTYAAGKIHDVRLDSGG</sequence>
<dbReference type="InterPro" id="IPR050317">
    <property type="entry name" value="Plant_Fungal_Acyltransferase"/>
</dbReference>
<dbReference type="InterPro" id="IPR023213">
    <property type="entry name" value="CAT-like_dom_sf"/>
</dbReference>
<evidence type="ECO:0000313" key="4">
    <source>
        <dbReference type="Proteomes" id="UP001141806"/>
    </source>
</evidence>
<dbReference type="PANTHER" id="PTHR31642">
    <property type="entry name" value="TRICHOTHECENE 3-O-ACETYLTRANSFERASE"/>
    <property type="match status" value="1"/>
</dbReference>
<dbReference type="GO" id="GO:0016747">
    <property type="term" value="F:acyltransferase activity, transferring groups other than amino-acyl groups"/>
    <property type="evidence" value="ECO:0007669"/>
    <property type="project" value="TreeGrafter"/>
</dbReference>
<evidence type="ECO:0000256" key="2">
    <source>
        <dbReference type="SAM" id="MobiDB-lite"/>
    </source>
</evidence>
<keyword evidence="4" id="KW-1185">Reference proteome</keyword>
<name>A0A9Q0GTR3_9MAGN</name>
<evidence type="ECO:0000313" key="3">
    <source>
        <dbReference type="EMBL" id="KAJ4951579.1"/>
    </source>
</evidence>
<comment type="caution">
    <text evidence="3">The sequence shown here is derived from an EMBL/GenBank/DDBJ whole genome shotgun (WGS) entry which is preliminary data.</text>
</comment>
<accession>A0A9Q0GTR3</accession>
<dbReference type="OrthoDB" id="671439at2759"/>
<reference evidence="3" key="1">
    <citation type="journal article" date="2023" name="Plant J.">
        <title>The genome of the king protea, Protea cynaroides.</title>
        <authorList>
            <person name="Chang J."/>
            <person name="Duong T.A."/>
            <person name="Schoeman C."/>
            <person name="Ma X."/>
            <person name="Roodt D."/>
            <person name="Barker N."/>
            <person name="Li Z."/>
            <person name="Van de Peer Y."/>
            <person name="Mizrachi E."/>
        </authorList>
    </citation>
    <scope>NUCLEOTIDE SEQUENCE</scope>
    <source>
        <tissue evidence="3">Young leaves</tissue>
    </source>
</reference>
<proteinExistence type="inferred from homology"/>
<dbReference type="Pfam" id="PF02458">
    <property type="entry name" value="Transferase"/>
    <property type="match status" value="1"/>
</dbReference>
<dbReference type="Gene3D" id="3.30.559.10">
    <property type="entry name" value="Chloramphenicol acetyltransferase-like domain"/>
    <property type="match status" value="2"/>
</dbReference>
<protein>
    <submittedName>
        <fullName evidence="3">Uncharacterized protein</fullName>
    </submittedName>
</protein>